<name>A0A843X055_COLES</name>
<protein>
    <recommendedName>
        <fullName evidence="2">Neprosin PEP catalytic domain-containing protein</fullName>
    </recommendedName>
</protein>
<reference evidence="3" key="1">
    <citation type="submission" date="2017-07" db="EMBL/GenBank/DDBJ databases">
        <title>Taro Niue Genome Assembly and Annotation.</title>
        <authorList>
            <person name="Atibalentja N."/>
            <person name="Keating K."/>
            <person name="Fields C.J."/>
        </authorList>
    </citation>
    <scope>NUCLEOTIDE SEQUENCE</scope>
    <source>
        <strain evidence="3">Niue_2</strain>
        <tissue evidence="3">Leaf</tissue>
    </source>
</reference>
<dbReference type="Pfam" id="PF03080">
    <property type="entry name" value="Neprosin"/>
    <property type="match status" value="1"/>
</dbReference>
<dbReference type="InterPro" id="IPR004314">
    <property type="entry name" value="Neprosin"/>
</dbReference>
<feature type="region of interest" description="Disordered" evidence="1">
    <location>
        <begin position="1"/>
        <end position="35"/>
    </location>
</feature>
<dbReference type="Gene3D" id="3.90.1320.10">
    <property type="entry name" value="Outer-capsid protein sigma 3, large lobe"/>
    <property type="match status" value="1"/>
</dbReference>
<evidence type="ECO:0000259" key="2">
    <source>
        <dbReference type="PROSITE" id="PS52045"/>
    </source>
</evidence>
<evidence type="ECO:0000313" key="3">
    <source>
        <dbReference type="EMBL" id="MQM10295.1"/>
    </source>
</evidence>
<comment type="caution">
    <text evidence="3">The sequence shown here is derived from an EMBL/GenBank/DDBJ whole genome shotgun (WGS) entry which is preliminary data.</text>
</comment>
<sequence>MEPTSYPERAQHPETNGADEFPVGKAEPWSLPESCPEGSVPLRRVQRMNGQFGRNNSLVHLHMRRRYFLRRNGTIDERKNYDSRAHEHCVVQVNGDKYLGSRADISTCGPKIEMGLEFSVAQMWVHSMDAKISLEAGWTVYPFLYHDPRTRFFTMWTTNGYETYCFNNQCPGYVHTNRAMPPDTYMSPISVVGGPQYSVDVQIFQVMFQSLIRHIISVMFASV</sequence>
<evidence type="ECO:0000256" key="1">
    <source>
        <dbReference type="SAM" id="MobiDB-lite"/>
    </source>
</evidence>
<keyword evidence="4" id="KW-1185">Reference proteome</keyword>
<dbReference type="PANTHER" id="PTHR31589">
    <property type="entry name" value="PROTEIN, PUTATIVE (DUF239)-RELATED-RELATED"/>
    <property type="match status" value="1"/>
</dbReference>
<dbReference type="InterPro" id="IPR053168">
    <property type="entry name" value="Glutamic_endopeptidase"/>
</dbReference>
<organism evidence="3 4">
    <name type="scientific">Colocasia esculenta</name>
    <name type="common">Wild taro</name>
    <name type="synonym">Arum esculentum</name>
    <dbReference type="NCBI Taxonomy" id="4460"/>
    <lineage>
        <taxon>Eukaryota</taxon>
        <taxon>Viridiplantae</taxon>
        <taxon>Streptophyta</taxon>
        <taxon>Embryophyta</taxon>
        <taxon>Tracheophyta</taxon>
        <taxon>Spermatophyta</taxon>
        <taxon>Magnoliopsida</taxon>
        <taxon>Liliopsida</taxon>
        <taxon>Araceae</taxon>
        <taxon>Aroideae</taxon>
        <taxon>Colocasieae</taxon>
        <taxon>Colocasia</taxon>
    </lineage>
</organism>
<dbReference type="OrthoDB" id="580651at2759"/>
<accession>A0A843X055</accession>
<dbReference type="AlphaFoldDB" id="A0A843X055"/>
<dbReference type="Proteomes" id="UP000652761">
    <property type="component" value="Unassembled WGS sequence"/>
</dbReference>
<proteinExistence type="predicted"/>
<feature type="domain" description="Neprosin PEP catalytic" evidence="2">
    <location>
        <begin position="80"/>
        <end position="223"/>
    </location>
</feature>
<dbReference type="PANTHER" id="PTHR31589:SF110">
    <property type="entry name" value="PROTEIN, PUTATIVE (DUF239)-RELATED"/>
    <property type="match status" value="1"/>
</dbReference>
<gene>
    <name evidence="3" type="ORF">Taro_043187</name>
</gene>
<dbReference type="PROSITE" id="PS52045">
    <property type="entry name" value="NEPROSIN_PEP_CD"/>
    <property type="match status" value="1"/>
</dbReference>
<evidence type="ECO:0000313" key="4">
    <source>
        <dbReference type="Proteomes" id="UP000652761"/>
    </source>
</evidence>
<dbReference type="EMBL" id="NMUH01004634">
    <property type="protein sequence ID" value="MQM10295.1"/>
    <property type="molecule type" value="Genomic_DNA"/>
</dbReference>